<comment type="caution">
    <text evidence="2">The sequence shown here is derived from an EMBL/GenBank/DDBJ whole genome shotgun (WGS) entry which is preliminary data.</text>
</comment>
<accession>A0A8J5NCQ8</accession>
<organism evidence="2 3">
    <name type="scientific">Homarus americanus</name>
    <name type="common">American lobster</name>
    <dbReference type="NCBI Taxonomy" id="6706"/>
    <lineage>
        <taxon>Eukaryota</taxon>
        <taxon>Metazoa</taxon>
        <taxon>Ecdysozoa</taxon>
        <taxon>Arthropoda</taxon>
        <taxon>Crustacea</taxon>
        <taxon>Multicrustacea</taxon>
        <taxon>Malacostraca</taxon>
        <taxon>Eumalacostraca</taxon>
        <taxon>Eucarida</taxon>
        <taxon>Decapoda</taxon>
        <taxon>Pleocyemata</taxon>
        <taxon>Astacidea</taxon>
        <taxon>Nephropoidea</taxon>
        <taxon>Nephropidae</taxon>
        <taxon>Homarus</taxon>
    </lineage>
</organism>
<dbReference type="EMBL" id="JAHLQT010002395">
    <property type="protein sequence ID" value="KAG7177367.1"/>
    <property type="molecule type" value="Genomic_DNA"/>
</dbReference>
<evidence type="ECO:0000313" key="2">
    <source>
        <dbReference type="EMBL" id="KAG7177367.1"/>
    </source>
</evidence>
<keyword evidence="3" id="KW-1185">Reference proteome</keyword>
<gene>
    <name evidence="2" type="ORF">Hamer_G022516</name>
</gene>
<sequence>MEGCNRKGKKAIVYPNLRSAMCPVGHSTDIPVPQPPAEMPSGDAGNSEESESDGDSYKPQPESGKKQHLITQPEFNDLVRDLALTKQRSELLAYRSARMESAGGRCTDNSIQKTLFRFAAILLNGEQPLVYRFEW</sequence>
<name>A0A8J5NCQ8_HOMAM</name>
<reference evidence="2" key="1">
    <citation type="journal article" date="2021" name="Sci. Adv.">
        <title>The American lobster genome reveals insights on longevity, neural, and immune adaptations.</title>
        <authorList>
            <person name="Polinski J.M."/>
            <person name="Zimin A.V."/>
            <person name="Clark K.F."/>
            <person name="Kohn A.B."/>
            <person name="Sadowski N."/>
            <person name="Timp W."/>
            <person name="Ptitsyn A."/>
            <person name="Khanna P."/>
            <person name="Romanova D.Y."/>
            <person name="Williams P."/>
            <person name="Greenwood S.J."/>
            <person name="Moroz L.L."/>
            <person name="Walt D.R."/>
            <person name="Bodnar A.G."/>
        </authorList>
    </citation>
    <scope>NUCLEOTIDE SEQUENCE</scope>
    <source>
        <strain evidence="2">GMGI-L3</strain>
    </source>
</reference>
<proteinExistence type="predicted"/>
<protein>
    <submittedName>
        <fullName evidence="2">Uncharacterized protein</fullName>
    </submittedName>
</protein>
<evidence type="ECO:0000256" key="1">
    <source>
        <dbReference type="SAM" id="MobiDB-lite"/>
    </source>
</evidence>
<evidence type="ECO:0000313" key="3">
    <source>
        <dbReference type="Proteomes" id="UP000747542"/>
    </source>
</evidence>
<feature type="region of interest" description="Disordered" evidence="1">
    <location>
        <begin position="23"/>
        <end position="72"/>
    </location>
</feature>
<dbReference type="AlphaFoldDB" id="A0A8J5NCQ8"/>
<dbReference type="Proteomes" id="UP000747542">
    <property type="component" value="Unassembled WGS sequence"/>
</dbReference>